<evidence type="ECO:0000256" key="4">
    <source>
        <dbReference type="ARBA" id="ARBA00022692"/>
    </source>
</evidence>
<evidence type="ECO:0000256" key="2">
    <source>
        <dbReference type="ARBA" id="ARBA00010265"/>
    </source>
</evidence>
<feature type="region of interest" description="Disordered" evidence="7">
    <location>
        <begin position="137"/>
        <end position="169"/>
    </location>
</feature>
<keyword evidence="3" id="KW-1003">Cell membrane</keyword>
<evidence type="ECO:0000256" key="1">
    <source>
        <dbReference type="ARBA" id="ARBA00004162"/>
    </source>
</evidence>
<evidence type="ECO:0000256" key="3">
    <source>
        <dbReference type="ARBA" id="ARBA00022475"/>
    </source>
</evidence>
<dbReference type="InterPro" id="IPR042217">
    <property type="entry name" value="T4SS_VirB10/TrbI"/>
</dbReference>
<dbReference type="CDD" id="cd16429">
    <property type="entry name" value="VirB10"/>
    <property type="match status" value="1"/>
</dbReference>
<comment type="subcellular location">
    <subcellularLocation>
        <location evidence="1">Cell membrane</location>
        <topology evidence="1">Single-pass membrane protein</topology>
    </subcellularLocation>
</comment>
<dbReference type="InterPro" id="IPR005498">
    <property type="entry name" value="T4SS_VirB10/TraB/TrbI"/>
</dbReference>
<keyword evidence="5 8" id="KW-1133">Transmembrane helix</keyword>
<dbReference type="Gene3D" id="2.40.128.260">
    <property type="entry name" value="Type IV secretion system, VirB10/TraB/TrbI"/>
    <property type="match status" value="2"/>
</dbReference>
<comment type="caution">
    <text evidence="9">The sequence shown here is derived from an EMBL/GenBank/DDBJ whole genome shotgun (WGS) entry which is preliminary data.</text>
</comment>
<dbReference type="RefSeq" id="WP_042841605.1">
    <property type="nucleotide sequence ID" value="NZ_CP157488.1"/>
</dbReference>
<dbReference type="NCBIfam" id="NF038091">
    <property type="entry name" value="T4SS_VirB10"/>
    <property type="match status" value="1"/>
</dbReference>
<evidence type="ECO:0000313" key="9">
    <source>
        <dbReference type="EMBL" id="NEK73511.1"/>
    </source>
</evidence>
<evidence type="ECO:0000256" key="6">
    <source>
        <dbReference type="ARBA" id="ARBA00023136"/>
    </source>
</evidence>
<name>A0A6B3KGZ0_XANEU</name>
<accession>A0A6B3KGZ0</accession>
<dbReference type="GO" id="GO:0005886">
    <property type="term" value="C:plasma membrane"/>
    <property type="evidence" value="ECO:0007669"/>
    <property type="project" value="UniProtKB-SubCell"/>
</dbReference>
<feature type="region of interest" description="Disordered" evidence="7">
    <location>
        <begin position="61"/>
        <end position="122"/>
    </location>
</feature>
<feature type="compositionally biased region" description="Low complexity" evidence="7">
    <location>
        <begin position="95"/>
        <end position="111"/>
    </location>
</feature>
<keyword evidence="4 8" id="KW-0812">Transmembrane</keyword>
<evidence type="ECO:0000256" key="8">
    <source>
        <dbReference type="SAM" id="Phobius"/>
    </source>
</evidence>
<proteinExistence type="inferred from homology"/>
<evidence type="ECO:0000256" key="7">
    <source>
        <dbReference type="SAM" id="MobiDB-lite"/>
    </source>
</evidence>
<organism evidence="9">
    <name type="scientific">Xanthomonas euvesicatoria</name>
    <dbReference type="NCBI Taxonomy" id="456327"/>
    <lineage>
        <taxon>Bacteria</taxon>
        <taxon>Pseudomonadati</taxon>
        <taxon>Pseudomonadota</taxon>
        <taxon>Gammaproteobacteria</taxon>
        <taxon>Lysobacterales</taxon>
        <taxon>Lysobacteraceae</taxon>
        <taxon>Xanthomonas</taxon>
    </lineage>
</organism>
<keyword evidence="6 8" id="KW-0472">Membrane</keyword>
<dbReference type="Pfam" id="PF03743">
    <property type="entry name" value="TrbI"/>
    <property type="match status" value="1"/>
</dbReference>
<comment type="similarity">
    <text evidence="2">Belongs to the TrbI/VirB10 family.</text>
</comment>
<feature type="compositionally biased region" description="Low complexity" evidence="7">
    <location>
        <begin position="141"/>
        <end position="153"/>
    </location>
</feature>
<dbReference type="InterPro" id="IPR047695">
    <property type="entry name" value="T4SS_VirB10/PtlG"/>
</dbReference>
<dbReference type="EMBL" id="JAAGYV010000076">
    <property type="protein sequence ID" value="NEK73511.1"/>
    <property type="molecule type" value="Genomic_DNA"/>
</dbReference>
<feature type="compositionally biased region" description="Polar residues" evidence="7">
    <location>
        <begin position="69"/>
        <end position="82"/>
    </location>
</feature>
<reference evidence="9" key="1">
    <citation type="submission" date="2019-11" db="EMBL/GenBank/DDBJ databases">
        <title>Genome-resolved metagenomics to study the prevalence of co-infection and intraspecific heterogeneity among plant pathogen metapopulations.</title>
        <authorList>
            <person name="Newberry E."/>
            <person name="Bhandari R."/>
            <person name="Kemble J."/>
            <person name="Sikora E."/>
            <person name="Potnis N."/>
        </authorList>
    </citation>
    <scope>NUCLEOTIDE SEQUENCE</scope>
    <source>
        <strain evidence="9">Xe_Pep_Tuscaloosa_18b</strain>
    </source>
</reference>
<dbReference type="AlphaFoldDB" id="A0A6B3KGZ0"/>
<sequence length="379" mass="39911">MSRDVNVDEALQQGGFDDGRGGFNRGPKKSIPGIRAFIAFMCVLALVAVGWIVYTQIKRGSNPADARKQTTQRANTLPSYTITDAPAQPVTQPQPDGTAITPAPAGPVAPARRGQAQQELTPEEQATLRRLKGDLAGGAAGRAAPSAAAEQGASTGDRARPSEDSTALASRLTPAKIDSARARRLSNPSLTVPAGQMIACGTKTELDTTQPGMVSCQVSRDVYSADGSVRLIDKGAHVDGQITSGIKAGQKRVFVLWTRVRNPDNVLVSLDSPGTNALGSTGIPGQVDTHFWERFGGAMFISVFTDVGDALVNAASNASTNVNLDSTSNTSDQLAREALEATINIPPTLYAQQGEAVSIYVARDLDFSDVYDLRLGYGR</sequence>
<feature type="transmembrane region" description="Helical" evidence="8">
    <location>
        <begin position="34"/>
        <end position="54"/>
    </location>
</feature>
<evidence type="ECO:0000256" key="5">
    <source>
        <dbReference type="ARBA" id="ARBA00022989"/>
    </source>
</evidence>
<protein>
    <submittedName>
        <fullName evidence="9">TrbI/VirB10 family protein</fullName>
    </submittedName>
</protein>
<feature type="region of interest" description="Disordered" evidence="7">
    <location>
        <begin position="1"/>
        <end position="25"/>
    </location>
</feature>
<gene>
    <name evidence="9" type="ORF">G3W62_12080</name>
</gene>